<feature type="compositionally biased region" description="Polar residues" evidence="1">
    <location>
        <begin position="347"/>
        <end position="377"/>
    </location>
</feature>
<feature type="region of interest" description="Disordered" evidence="1">
    <location>
        <begin position="326"/>
        <end position="458"/>
    </location>
</feature>
<evidence type="ECO:0000313" key="2">
    <source>
        <dbReference type="EMBL" id="CAI2359342.1"/>
    </source>
</evidence>
<dbReference type="EMBL" id="CAMPGE010000589">
    <property type="protein sequence ID" value="CAI2359342.1"/>
    <property type="molecule type" value="Genomic_DNA"/>
</dbReference>
<reference evidence="2" key="1">
    <citation type="submission" date="2023-07" db="EMBL/GenBank/DDBJ databases">
        <authorList>
            <consortium name="AG Swart"/>
            <person name="Singh M."/>
            <person name="Singh A."/>
            <person name="Seah K."/>
            <person name="Emmerich C."/>
        </authorList>
    </citation>
    <scope>NUCLEOTIDE SEQUENCE</scope>
    <source>
        <strain evidence="2">DP1</strain>
    </source>
</reference>
<feature type="compositionally biased region" description="Basic and acidic residues" evidence="1">
    <location>
        <begin position="441"/>
        <end position="458"/>
    </location>
</feature>
<proteinExistence type="predicted"/>
<gene>
    <name evidence="2" type="ORF">ECRASSUSDP1_LOCUS630</name>
</gene>
<feature type="compositionally biased region" description="Basic and acidic residues" evidence="1">
    <location>
        <begin position="525"/>
        <end position="543"/>
    </location>
</feature>
<feature type="region of interest" description="Disordered" evidence="1">
    <location>
        <begin position="129"/>
        <end position="161"/>
    </location>
</feature>
<name>A0AAD1X5C3_EUPCR</name>
<feature type="compositionally biased region" description="Basic and acidic residues" evidence="1">
    <location>
        <begin position="551"/>
        <end position="569"/>
    </location>
</feature>
<sequence length="639" mass="73538">MAKNLRLGQYKSINALAKVFELRDEGRYLFFLEKYKPFCLDKNFPKIEADFEKKQLDAKSLYWMVKDMADRADKCAAKDIIATTKKMQTCAEKENLDEFWSHFPTLKENVTHFVEDYYKIFPHLKPAEEVKNETPGEPKEEPKKDPDEQKEKTPEDKKEASNKAFNAIPEIPPHKSQPKQDLDAPIKKKNFFAMLDEEDEVIMKIKEQKSQNKKIKVNIRENADKEKDTKRPGLDRLKEFKIANDEEDRIIKNAIEVSNAISNDPALNKLPEKSPFRKKLAAEAPAQLPTPKKSSFEAPASYMKKESEEDKLFKAGKKLRKLRDMQIKSNYEEKGQFSSRFDDNKDTITNPIQKYDNSTSTAQQHKSQKPSYSTEPGHNTKIGLNSEMKKVSEKAEELEQTKPKVSGLRKEEDIFAQIRNDPDLKKVGGPKRRASDGIGPVEEKRESEGGNKGFKEDFRILSMRAETPSMNKPEIEKGKLSKVSSENPNLNLLAKIPSFKPQIGENKLGMRDKPLTQQINSPVEPIKEVVKENLKEPEEEVKAKPQAQPDPDPKIEPEIKEKPREERKGKIFFKPRNSKKDNKEKQSNTKDNNRKDKKIGQKPIHLMNPGRKPNLNLHGIDSDDENDYPFDDGFKCVIF</sequence>
<feature type="region of interest" description="Disordered" evidence="1">
    <location>
        <begin position="504"/>
        <end position="627"/>
    </location>
</feature>
<feature type="compositionally biased region" description="Basic and acidic residues" evidence="1">
    <location>
        <begin position="578"/>
        <end position="594"/>
    </location>
</feature>
<feature type="region of interest" description="Disordered" evidence="1">
    <location>
        <begin position="282"/>
        <end position="309"/>
    </location>
</feature>
<feature type="compositionally biased region" description="Basic and acidic residues" evidence="1">
    <location>
        <begin position="387"/>
        <end position="413"/>
    </location>
</feature>
<protein>
    <submittedName>
        <fullName evidence="2">Uncharacterized protein</fullName>
    </submittedName>
</protein>
<keyword evidence="3" id="KW-1185">Reference proteome</keyword>
<feature type="region of interest" description="Disordered" evidence="1">
    <location>
        <begin position="464"/>
        <end position="483"/>
    </location>
</feature>
<accession>A0AAD1X5C3</accession>
<comment type="caution">
    <text evidence="2">The sequence shown here is derived from an EMBL/GenBank/DDBJ whole genome shotgun (WGS) entry which is preliminary data.</text>
</comment>
<feature type="compositionally biased region" description="Basic and acidic residues" evidence="1">
    <location>
        <begin position="326"/>
        <end position="346"/>
    </location>
</feature>
<feature type="region of interest" description="Disordered" evidence="1">
    <location>
        <begin position="208"/>
        <end position="232"/>
    </location>
</feature>
<dbReference type="Proteomes" id="UP001295684">
    <property type="component" value="Unassembled WGS sequence"/>
</dbReference>
<evidence type="ECO:0000313" key="3">
    <source>
        <dbReference type="Proteomes" id="UP001295684"/>
    </source>
</evidence>
<feature type="compositionally biased region" description="Basic and acidic residues" evidence="1">
    <location>
        <begin position="218"/>
        <end position="232"/>
    </location>
</feature>
<organism evidence="2 3">
    <name type="scientific">Euplotes crassus</name>
    <dbReference type="NCBI Taxonomy" id="5936"/>
    <lineage>
        <taxon>Eukaryota</taxon>
        <taxon>Sar</taxon>
        <taxon>Alveolata</taxon>
        <taxon>Ciliophora</taxon>
        <taxon>Intramacronucleata</taxon>
        <taxon>Spirotrichea</taxon>
        <taxon>Hypotrichia</taxon>
        <taxon>Euplotida</taxon>
        <taxon>Euplotidae</taxon>
        <taxon>Moneuplotes</taxon>
    </lineage>
</organism>
<evidence type="ECO:0000256" key="1">
    <source>
        <dbReference type="SAM" id="MobiDB-lite"/>
    </source>
</evidence>
<dbReference type="AlphaFoldDB" id="A0AAD1X5C3"/>